<dbReference type="GO" id="GO:0008236">
    <property type="term" value="F:serine-type peptidase activity"/>
    <property type="evidence" value="ECO:0007669"/>
    <property type="project" value="UniProtKB-KW"/>
</dbReference>
<dbReference type="CDD" id="cd07560">
    <property type="entry name" value="Peptidase_S41_CPP"/>
    <property type="match status" value="1"/>
</dbReference>
<dbReference type="AlphaFoldDB" id="A0A644Y0E1"/>
<accession>A0A644Y0E1</accession>
<dbReference type="GO" id="GO:0007165">
    <property type="term" value="P:signal transduction"/>
    <property type="evidence" value="ECO:0007669"/>
    <property type="project" value="TreeGrafter"/>
</dbReference>
<keyword evidence="3" id="KW-0378">Hydrolase</keyword>
<dbReference type="CDD" id="cd06782">
    <property type="entry name" value="cpPDZ_CPP-like"/>
    <property type="match status" value="1"/>
</dbReference>
<organism evidence="6">
    <name type="scientific">bioreactor metagenome</name>
    <dbReference type="NCBI Taxonomy" id="1076179"/>
    <lineage>
        <taxon>unclassified sequences</taxon>
        <taxon>metagenomes</taxon>
        <taxon>ecological metagenomes</taxon>
    </lineage>
</organism>
<dbReference type="Pfam" id="PF03572">
    <property type="entry name" value="Peptidase_S41"/>
    <property type="match status" value="1"/>
</dbReference>
<dbReference type="GO" id="GO:0004175">
    <property type="term" value="F:endopeptidase activity"/>
    <property type="evidence" value="ECO:0007669"/>
    <property type="project" value="TreeGrafter"/>
</dbReference>
<feature type="domain" description="PDZ" evidence="5">
    <location>
        <begin position="69"/>
        <end position="130"/>
    </location>
</feature>
<name>A0A644Y0E1_9ZZZZ</name>
<dbReference type="InterPro" id="IPR036034">
    <property type="entry name" value="PDZ_sf"/>
</dbReference>
<dbReference type="GO" id="GO:0006508">
    <property type="term" value="P:proteolysis"/>
    <property type="evidence" value="ECO:0007669"/>
    <property type="project" value="UniProtKB-KW"/>
</dbReference>
<dbReference type="SMART" id="SM00228">
    <property type="entry name" value="PDZ"/>
    <property type="match status" value="1"/>
</dbReference>
<evidence type="ECO:0000256" key="1">
    <source>
        <dbReference type="ARBA" id="ARBA00009179"/>
    </source>
</evidence>
<dbReference type="NCBIfam" id="TIGR00225">
    <property type="entry name" value="prc"/>
    <property type="match status" value="1"/>
</dbReference>
<proteinExistence type="inferred from homology"/>
<gene>
    <name evidence="6" type="ORF">SDC9_68426</name>
</gene>
<evidence type="ECO:0000256" key="4">
    <source>
        <dbReference type="ARBA" id="ARBA00022825"/>
    </source>
</evidence>
<dbReference type="InterPro" id="IPR001478">
    <property type="entry name" value="PDZ"/>
</dbReference>
<dbReference type="PROSITE" id="PS50106">
    <property type="entry name" value="PDZ"/>
    <property type="match status" value="1"/>
</dbReference>
<dbReference type="PANTHER" id="PTHR32060:SF30">
    <property type="entry name" value="CARBOXY-TERMINAL PROCESSING PROTEASE CTPA"/>
    <property type="match status" value="1"/>
</dbReference>
<dbReference type="PANTHER" id="PTHR32060">
    <property type="entry name" value="TAIL-SPECIFIC PROTEASE"/>
    <property type="match status" value="1"/>
</dbReference>
<dbReference type="InterPro" id="IPR004447">
    <property type="entry name" value="Peptidase_S41A"/>
</dbReference>
<dbReference type="SMART" id="SM00245">
    <property type="entry name" value="TSPc"/>
    <property type="match status" value="1"/>
</dbReference>
<keyword evidence="2" id="KW-0645">Protease</keyword>
<evidence type="ECO:0000256" key="2">
    <source>
        <dbReference type="ARBA" id="ARBA00022670"/>
    </source>
</evidence>
<comment type="similarity">
    <text evidence="1">Belongs to the peptidase S41A family.</text>
</comment>
<dbReference type="Pfam" id="PF13180">
    <property type="entry name" value="PDZ_2"/>
    <property type="match status" value="1"/>
</dbReference>
<evidence type="ECO:0000259" key="5">
    <source>
        <dbReference type="PROSITE" id="PS50106"/>
    </source>
</evidence>
<dbReference type="SUPFAM" id="SSF50156">
    <property type="entry name" value="PDZ domain-like"/>
    <property type="match status" value="1"/>
</dbReference>
<comment type="caution">
    <text evidence="6">The sequence shown here is derived from an EMBL/GenBank/DDBJ whole genome shotgun (WGS) entry which is preliminary data.</text>
</comment>
<protein>
    <recommendedName>
        <fullName evidence="5">PDZ domain-containing protein</fullName>
    </recommendedName>
</protein>
<sequence length="587" mass="67303">MKQTIFSLFFIISSFVNAQSIDRNELLATDNKMSFTLNMIRYYYAEKPDMKKIVEKGIVNMLKELDPHSVYISKEDVDKMNEPLVGNFDGVGVSFQIMKDTIYVVDVIRGGPSEKVGVMPGDKIVKVDDKIATGDTIKTDWVFKNLRGVKGTKVKITIERKGRKEPIVFDIIRDKIPITSVDTWFMLDKTLGYIRLDRFAQNSQSEVLEAIKDLKKQGMKELIFDLRGNGGGYLDVAFKLSDEFLDDEKLIVYTEGVSSPRYDFKSQSKGEFEKGKLVILIDETSASASEIVSGAIQDWDRGVIVGRRSFGKGLVQRPFNLPDGSQIRLTTSRYYTPSGRCIQKPWDDGLDSYYNDYMKRYQHKELITPDSIKFPDSLKYTTSNGRIVYGGGGIMPDVFVPIDTSRASDYLINLRSKGIFNNFTMQWVDDNRTTFLKQNPTFDDFNKTYPSLNLMKEFTAYAQKEGVEHNDIKKEWVNQMVGTYLLEQVKDTTKPNYTSYQTYAKELLNNPELLKTIVEKAENEDKKMEEMMKKSDIYIEATLKAMIARNLYGINYYYQSIKDTDEGLQKAISIIKNDKVYDGLLKK</sequence>
<evidence type="ECO:0000256" key="3">
    <source>
        <dbReference type="ARBA" id="ARBA00022801"/>
    </source>
</evidence>
<dbReference type="Gene3D" id="2.30.42.10">
    <property type="match status" value="1"/>
</dbReference>
<dbReference type="SUPFAM" id="SSF52096">
    <property type="entry name" value="ClpP/crotonase"/>
    <property type="match status" value="1"/>
</dbReference>
<dbReference type="InterPro" id="IPR029045">
    <property type="entry name" value="ClpP/crotonase-like_dom_sf"/>
</dbReference>
<dbReference type="InterPro" id="IPR005151">
    <property type="entry name" value="Tail-specific_protease"/>
</dbReference>
<dbReference type="Gene3D" id="3.90.226.10">
    <property type="entry name" value="2-enoyl-CoA Hydratase, Chain A, domain 1"/>
    <property type="match status" value="1"/>
</dbReference>
<evidence type="ECO:0000313" key="6">
    <source>
        <dbReference type="EMBL" id="MPM21976.1"/>
    </source>
</evidence>
<reference evidence="6" key="1">
    <citation type="submission" date="2019-08" db="EMBL/GenBank/DDBJ databases">
        <authorList>
            <person name="Kucharzyk K."/>
            <person name="Murdoch R.W."/>
            <person name="Higgins S."/>
            <person name="Loffler F."/>
        </authorList>
    </citation>
    <scope>NUCLEOTIDE SEQUENCE</scope>
</reference>
<dbReference type="Gene3D" id="3.30.750.44">
    <property type="match status" value="1"/>
</dbReference>
<dbReference type="EMBL" id="VSSQ01003708">
    <property type="protein sequence ID" value="MPM21976.1"/>
    <property type="molecule type" value="Genomic_DNA"/>
</dbReference>
<dbReference type="GO" id="GO:0030288">
    <property type="term" value="C:outer membrane-bounded periplasmic space"/>
    <property type="evidence" value="ECO:0007669"/>
    <property type="project" value="TreeGrafter"/>
</dbReference>
<keyword evidence="4" id="KW-0720">Serine protease</keyword>